<dbReference type="PROSITE" id="PS50192">
    <property type="entry name" value="T_SNARE"/>
    <property type="match status" value="1"/>
</dbReference>
<dbReference type="Proteomes" id="UP001497600">
    <property type="component" value="Chromosome C"/>
</dbReference>
<dbReference type="EMBL" id="OZ004255">
    <property type="protein sequence ID" value="CAK7900578.1"/>
    <property type="molecule type" value="Genomic_DNA"/>
</dbReference>
<evidence type="ECO:0000256" key="1">
    <source>
        <dbReference type="ARBA" id="ARBA00009480"/>
    </source>
</evidence>
<dbReference type="SMART" id="SM00397">
    <property type="entry name" value="t_SNARE"/>
    <property type="match status" value="2"/>
</dbReference>
<feature type="compositionally biased region" description="Basic and acidic residues" evidence="3">
    <location>
        <begin position="154"/>
        <end position="165"/>
    </location>
</feature>
<dbReference type="PANTHER" id="PTHR19305">
    <property type="entry name" value="SYNAPTOSOMAL ASSOCIATED PROTEIN"/>
    <property type="match status" value="1"/>
</dbReference>
<evidence type="ECO:0000256" key="3">
    <source>
        <dbReference type="SAM" id="MobiDB-lite"/>
    </source>
</evidence>
<evidence type="ECO:0000259" key="4">
    <source>
        <dbReference type="PROSITE" id="PS50192"/>
    </source>
</evidence>
<sequence>MGIKNMFKKKEPTEQELREDLNRLGISTRSSNGGRPEKFGAFRNYAQEKQAQKPGFAPVNPYANVNSGGPGNNPYASSDSQSGDGGNPYGNQNNNQQTNSPYGGGQTNSPYGGQQPTNNGSSNPYGASASTPPNPYASATPINDPYARQTTRNTYDRAPKQRQYDEESVLDLNRMPSNIPTSKKPIKRPAFDEESTLDLNELPEEEDLNLDLDELPEEEQINSEDEEVEAIRQDIRFTKQESVASTRNTLRMAQEADASGTNTLGMLGSQSERLYNAEQNLLLADTQTKIAQDKVEQLRRLNRSIFIPATSVNPFNKKGKLRQRESKLKTEKAQEKYLRETNRKGVYDSEQRIKEGITNNATNSEVHQKYQGAKSLEAAQRYQFENDSEDDEMEKELASNLDQIAAYSKKLKSSARTMGQEVESQNERLRKIEDDADRLDINVHLNNTRLSNIR</sequence>
<evidence type="ECO:0000313" key="5">
    <source>
        <dbReference type="EMBL" id="CAK7900578.1"/>
    </source>
</evidence>
<keyword evidence="6" id="KW-1185">Reference proteome</keyword>
<feature type="coiled-coil region" evidence="2">
    <location>
        <begin position="415"/>
        <end position="442"/>
    </location>
</feature>
<evidence type="ECO:0000256" key="2">
    <source>
        <dbReference type="SAM" id="Coils"/>
    </source>
</evidence>
<dbReference type="SUPFAM" id="SSF58038">
    <property type="entry name" value="SNARE fusion complex"/>
    <property type="match status" value="2"/>
</dbReference>
<dbReference type="Gene3D" id="1.20.5.110">
    <property type="match status" value="2"/>
</dbReference>
<evidence type="ECO:0000313" key="6">
    <source>
        <dbReference type="Proteomes" id="UP001497600"/>
    </source>
</evidence>
<dbReference type="CDD" id="cd15857">
    <property type="entry name" value="SNARE_SEC9C"/>
    <property type="match status" value="1"/>
</dbReference>
<reference evidence="5 6" key="1">
    <citation type="submission" date="2024-01" db="EMBL/GenBank/DDBJ databases">
        <authorList>
            <consortium name="Genoscope - CEA"/>
            <person name="William W."/>
        </authorList>
    </citation>
    <scope>NUCLEOTIDE SEQUENCE [LARGE SCALE GENOMIC DNA]</scope>
    <source>
        <strain evidence="5 6">29B2s-10</strain>
    </source>
</reference>
<proteinExistence type="inferred from homology"/>
<dbReference type="CDD" id="cd15886">
    <property type="entry name" value="SNARE_SEC9N"/>
    <property type="match status" value="1"/>
</dbReference>
<protein>
    <submittedName>
        <fullName evidence="5">Protein transport protein Sec9p</fullName>
    </submittedName>
</protein>
<dbReference type="PANTHER" id="PTHR19305:SF9">
    <property type="entry name" value="SYNAPTOSOMAL-ASSOCIATED PROTEIN 29"/>
    <property type="match status" value="1"/>
</dbReference>
<accession>A0ABP0E9D9</accession>
<feature type="compositionally biased region" description="Basic and acidic residues" evidence="3">
    <location>
        <begin position="8"/>
        <end position="22"/>
    </location>
</feature>
<comment type="similarity">
    <text evidence="1">Belongs to the SNAP-25 family.</text>
</comment>
<gene>
    <name evidence="5" type="primary">SEC9</name>
    <name evidence="5" type="ORF">CAAN4_C07954</name>
</gene>
<keyword evidence="2" id="KW-0175">Coiled coil</keyword>
<dbReference type="InterPro" id="IPR000727">
    <property type="entry name" value="T_SNARE_dom"/>
</dbReference>
<organism evidence="5 6">
    <name type="scientific">[Candida] anglica</name>
    <dbReference type="NCBI Taxonomy" id="148631"/>
    <lineage>
        <taxon>Eukaryota</taxon>
        <taxon>Fungi</taxon>
        <taxon>Dikarya</taxon>
        <taxon>Ascomycota</taxon>
        <taxon>Saccharomycotina</taxon>
        <taxon>Pichiomycetes</taxon>
        <taxon>Debaryomycetaceae</taxon>
        <taxon>Kurtzmaniella</taxon>
    </lineage>
</organism>
<feature type="domain" description="T-SNARE coiled-coil homology" evidence="4">
    <location>
        <begin position="391"/>
        <end position="453"/>
    </location>
</feature>
<name>A0ABP0E9D9_9ASCO</name>
<feature type="compositionally biased region" description="Polar residues" evidence="3">
    <location>
        <begin position="107"/>
        <end position="131"/>
    </location>
</feature>
<feature type="region of interest" description="Disordered" evidence="3">
    <location>
        <begin position="1"/>
        <end position="191"/>
    </location>
</feature>
<feature type="compositionally biased region" description="Low complexity" evidence="3">
    <location>
        <begin position="89"/>
        <end position="99"/>
    </location>
</feature>